<comment type="caution">
    <text evidence="11">The sequence shown here is derived from an EMBL/GenBank/DDBJ whole genome shotgun (WGS) entry which is preliminary data.</text>
</comment>
<dbReference type="NCBIfam" id="TIGR01146">
    <property type="entry name" value="ATPsyn_F1gamma"/>
    <property type="match status" value="1"/>
</dbReference>
<dbReference type="PRINTS" id="PR00126">
    <property type="entry name" value="ATPASEGAMMA"/>
</dbReference>
<keyword evidence="6 10" id="KW-0406">Ion transport</keyword>
<organism evidence="11 12">
    <name type="scientific">Flavobacterium suaedae</name>
    <dbReference type="NCBI Taxonomy" id="1767027"/>
    <lineage>
        <taxon>Bacteria</taxon>
        <taxon>Pseudomonadati</taxon>
        <taxon>Bacteroidota</taxon>
        <taxon>Flavobacteriia</taxon>
        <taxon>Flavobacteriales</taxon>
        <taxon>Flavobacteriaceae</taxon>
        <taxon>Flavobacterium</taxon>
    </lineage>
</organism>
<comment type="subunit">
    <text evidence="10">F-type ATPases have 2 components, CF(1) - the catalytic core - and CF(0) - the membrane proton channel. CF(1) has five subunits: alpha(3), beta(3), gamma(1), delta(1), epsilon(1). CF(0) has three main subunits: a, b and c.</text>
</comment>
<dbReference type="EMBL" id="BMJE01000004">
    <property type="protein sequence ID" value="GGB77704.1"/>
    <property type="molecule type" value="Genomic_DNA"/>
</dbReference>
<dbReference type="HAMAP" id="MF_00815">
    <property type="entry name" value="ATP_synth_gamma_bact"/>
    <property type="match status" value="1"/>
</dbReference>
<protein>
    <recommendedName>
        <fullName evidence="10">ATP synthase gamma chain</fullName>
    </recommendedName>
    <alternativeName>
        <fullName evidence="10">ATP synthase F1 sector gamma subunit</fullName>
    </alternativeName>
    <alternativeName>
        <fullName evidence="10">F-ATPase gamma subunit</fullName>
    </alternativeName>
</protein>
<evidence type="ECO:0000256" key="8">
    <source>
        <dbReference type="ARBA" id="ARBA00023196"/>
    </source>
</evidence>
<accession>A0ABQ1JTS4</accession>
<dbReference type="CDD" id="cd12151">
    <property type="entry name" value="F1-ATPase_gamma"/>
    <property type="match status" value="1"/>
</dbReference>
<evidence type="ECO:0000256" key="4">
    <source>
        <dbReference type="ARBA" id="ARBA00022448"/>
    </source>
</evidence>
<evidence type="ECO:0000256" key="6">
    <source>
        <dbReference type="ARBA" id="ARBA00023065"/>
    </source>
</evidence>
<keyword evidence="5 10" id="KW-0375">Hydrogen ion transport</keyword>
<dbReference type="Gene3D" id="1.10.287.80">
    <property type="entry name" value="ATP synthase, gamma subunit, helix hairpin domain"/>
    <property type="match status" value="1"/>
</dbReference>
<evidence type="ECO:0000313" key="11">
    <source>
        <dbReference type="EMBL" id="GGB77704.1"/>
    </source>
</evidence>
<evidence type="ECO:0000256" key="5">
    <source>
        <dbReference type="ARBA" id="ARBA00022781"/>
    </source>
</evidence>
<comment type="similarity">
    <text evidence="3 10">Belongs to the ATPase gamma chain family.</text>
</comment>
<proteinExistence type="inferred from homology"/>
<reference evidence="12" key="1">
    <citation type="journal article" date="2019" name="Int. J. Syst. Evol. Microbiol.">
        <title>The Global Catalogue of Microorganisms (GCM) 10K type strain sequencing project: providing services to taxonomists for standard genome sequencing and annotation.</title>
        <authorList>
            <consortium name="The Broad Institute Genomics Platform"/>
            <consortium name="The Broad Institute Genome Sequencing Center for Infectious Disease"/>
            <person name="Wu L."/>
            <person name="Ma J."/>
        </authorList>
    </citation>
    <scope>NUCLEOTIDE SEQUENCE [LARGE SCALE GENOMIC DNA]</scope>
    <source>
        <strain evidence="12">CGMCC 1.15461</strain>
    </source>
</reference>
<keyword evidence="10" id="KW-1003">Cell membrane</keyword>
<dbReference type="PROSITE" id="PS00153">
    <property type="entry name" value="ATPASE_GAMMA"/>
    <property type="match status" value="1"/>
</dbReference>
<evidence type="ECO:0000256" key="3">
    <source>
        <dbReference type="ARBA" id="ARBA00007681"/>
    </source>
</evidence>
<evidence type="ECO:0000256" key="2">
    <source>
        <dbReference type="ARBA" id="ARBA00004170"/>
    </source>
</evidence>
<keyword evidence="7 10" id="KW-0472">Membrane</keyword>
<keyword evidence="4 10" id="KW-0813">Transport</keyword>
<evidence type="ECO:0000256" key="10">
    <source>
        <dbReference type="HAMAP-Rule" id="MF_00815"/>
    </source>
</evidence>
<dbReference type="InterPro" id="IPR035968">
    <property type="entry name" value="ATP_synth_F1_ATPase_gsu"/>
</dbReference>
<evidence type="ECO:0000256" key="1">
    <source>
        <dbReference type="ARBA" id="ARBA00003456"/>
    </source>
</evidence>
<keyword evidence="8 10" id="KW-0139">CF(1)</keyword>
<evidence type="ECO:0000256" key="9">
    <source>
        <dbReference type="ARBA" id="ARBA00023310"/>
    </source>
</evidence>
<dbReference type="PANTHER" id="PTHR11693">
    <property type="entry name" value="ATP SYNTHASE GAMMA CHAIN"/>
    <property type="match status" value="1"/>
</dbReference>
<keyword evidence="9 10" id="KW-0066">ATP synthesis</keyword>
<keyword evidence="12" id="KW-1185">Reference proteome</keyword>
<evidence type="ECO:0000313" key="12">
    <source>
        <dbReference type="Proteomes" id="UP000615760"/>
    </source>
</evidence>
<dbReference type="Pfam" id="PF00231">
    <property type="entry name" value="ATP-synt"/>
    <property type="match status" value="1"/>
</dbReference>
<dbReference type="InterPro" id="IPR023632">
    <property type="entry name" value="ATP_synth_F1_gsu_CS"/>
</dbReference>
<name>A0ABQ1JTS4_9FLAO</name>
<sequence length="264" mass="28781">MKMVSAAKLKKAQDAITAMRPYSEKLTELLQNLSATLEGDAGGVFAEQREVNKVLIVAITSNRGLCGAFNANIIKQVKALQAAYAGKTVEVLAVGKKAGDALKRTCTIAGDRSGVFDDLTFENVADIAQDLMDRFAAGEYDKIEVVYNHFKNAATQQVLTEQFLPLAPIEEENVSSAPLDYIFEPSKVEIVENLIPLSLKTQLYKAIRDSFASEHGARMTAMHKATDNATELRNQLKLTYNKARQAAITNEILEIVGGAEALNN</sequence>
<gene>
    <name evidence="10 11" type="primary">atpG</name>
    <name evidence="11" type="ORF">GCM10007424_17220</name>
</gene>
<dbReference type="Gene3D" id="3.40.1380.10">
    <property type="match status" value="1"/>
</dbReference>
<dbReference type="Proteomes" id="UP000615760">
    <property type="component" value="Unassembled WGS sequence"/>
</dbReference>
<dbReference type="InterPro" id="IPR000131">
    <property type="entry name" value="ATP_synth_F1_gsu"/>
</dbReference>
<comment type="subcellular location">
    <subcellularLocation>
        <location evidence="10">Cell membrane</location>
        <topology evidence="10">Peripheral membrane protein</topology>
    </subcellularLocation>
    <subcellularLocation>
        <location evidence="2">Membrane</location>
        <topology evidence="2">Peripheral membrane protein</topology>
    </subcellularLocation>
</comment>
<evidence type="ECO:0000256" key="7">
    <source>
        <dbReference type="ARBA" id="ARBA00023136"/>
    </source>
</evidence>
<comment type="function">
    <text evidence="1 10">Produces ATP from ADP in the presence of a proton gradient across the membrane. The gamma chain is believed to be important in regulating ATPase activity and the flow of protons through the CF(0) complex.</text>
</comment>
<dbReference type="PANTHER" id="PTHR11693:SF22">
    <property type="entry name" value="ATP SYNTHASE SUBUNIT GAMMA, MITOCHONDRIAL"/>
    <property type="match status" value="1"/>
</dbReference>
<dbReference type="SUPFAM" id="SSF52943">
    <property type="entry name" value="ATP synthase (F1-ATPase), gamma subunit"/>
    <property type="match status" value="1"/>
</dbReference>